<sequence>LLTRKYHMGTYLTELRVKENSSLVGKTCKEVGINQNYDITVLAILRDKQRIVENIRNIPLLPGDTMMVRGVVDNIMRLRNEQGVSLLSDIKLGDEALATNEQVLAEGLINQTSRLINKTLRDLDFRRHYGAFVLAVRRHGSTLRKKIAHTPLQASDTLLILAPKERLNELRRSDDMIIISEAEYKLHRGRYWWAVMAILPLLMILVSTGIIDILRGSLLAVVILLLIRAVDIREAYRSVEWSVLLLIAAFVPVGYAMVTTGTARFIASGIL</sequence>
<comment type="subcellular location">
    <subcellularLocation>
        <location evidence="1">Membrane</location>
        <topology evidence="1">Multi-pass membrane protein</topology>
    </subcellularLocation>
</comment>
<dbReference type="PROSITE" id="PS51202">
    <property type="entry name" value="RCK_C"/>
    <property type="match status" value="2"/>
</dbReference>
<protein>
    <recommendedName>
        <fullName evidence="6">RCK C-terminal domain-containing protein</fullName>
    </recommendedName>
</protein>
<keyword evidence="4 5" id="KW-0472">Membrane</keyword>
<dbReference type="GO" id="GO:0006813">
    <property type="term" value="P:potassium ion transport"/>
    <property type="evidence" value="ECO:0007669"/>
    <property type="project" value="InterPro"/>
</dbReference>
<feature type="domain" description="RCK C-terminal" evidence="6">
    <location>
        <begin position="92"/>
        <end position="176"/>
    </location>
</feature>
<dbReference type="AlphaFoldDB" id="X1BC43"/>
<dbReference type="PANTHER" id="PTHR43652">
    <property type="entry name" value="BASIC AMINO ACID ANTIPORTER YFCC-RELATED"/>
    <property type="match status" value="1"/>
</dbReference>
<dbReference type="SUPFAM" id="SSF116726">
    <property type="entry name" value="TrkA C-terminal domain-like"/>
    <property type="match status" value="2"/>
</dbReference>
<evidence type="ECO:0000313" key="7">
    <source>
        <dbReference type="EMBL" id="GAG92595.1"/>
    </source>
</evidence>
<feature type="transmembrane region" description="Helical" evidence="5">
    <location>
        <begin position="191"/>
        <end position="207"/>
    </location>
</feature>
<reference evidence="7" key="1">
    <citation type="journal article" date="2014" name="Front. Microbiol.">
        <title>High frequency of phylogenetically diverse reductive dehalogenase-homologous genes in deep subseafloor sedimentary metagenomes.</title>
        <authorList>
            <person name="Kawai M."/>
            <person name="Futagami T."/>
            <person name="Toyoda A."/>
            <person name="Takaki Y."/>
            <person name="Nishi S."/>
            <person name="Hori S."/>
            <person name="Arai W."/>
            <person name="Tsubouchi T."/>
            <person name="Morono Y."/>
            <person name="Uchiyama I."/>
            <person name="Ito T."/>
            <person name="Fujiyama A."/>
            <person name="Inagaki F."/>
            <person name="Takami H."/>
        </authorList>
    </citation>
    <scope>NUCLEOTIDE SEQUENCE</scope>
    <source>
        <strain evidence="7">Expedition CK06-06</strain>
    </source>
</reference>
<dbReference type="Gene3D" id="3.30.70.1450">
    <property type="entry name" value="Regulator of K+ conductance, C-terminal domain"/>
    <property type="match status" value="2"/>
</dbReference>
<dbReference type="PANTHER" id="PTHR43652:SF2">
    <property type="entry name" value="BASIC AMINO ACID ANTIPORTER YFCC-RELATED"/>
    <property type="match status" value="1"/>
</dbReference>
<evidence type="ECO:0000259" key="6">
    <source>
        <dbReference type="PROSITE" id="PS51202"/>
    </source>
</evidence>
<keyword evidence="2 5" id="KW-0812">Transmembrane</keyword>
<evidence type="ECO:0000256" key="1">
    <source>
        <dbReference type="ARBA" id="ARBA00004141"/>
    </source>
</evidence>
<dbReference type="InterPro" id="IPR036721">
    <property type="entry name" value="RCK_C_sf"/>
</dbReference>
<evidence type="ECO:0000256" key="4">
    <source>
        <dbReference type="ARBA" id="ARBA00023136"/>
    </source>
</evidence>
<feature type="domain" description="RCK C-terminal" evidence="6">
    <location>
        <begin position="1"/>
        <end position="84"/>
    </location>
</feature>
<feature type="transmembrane region" description="Helical" evidence="5">
    <location>
        <begin position="243"/>
        <end position="267"/>
    </location>
</feature>
<dbReference type="Pfam" id="PF02080">
    <property type="entry name" value="TrkA_C"/>
    <property type="match status" value="2"/>
</dbReference>
<evidence type="ECO:0000256" key="3">
    <source>
        <dbReference type="ARBA" id="ARBA00022989"/>
    </source>
</evidence>
<gene>
    <name evidence="7" type="ORF">S01H4_50575</name>
</gene>
<feature type="non-terminal residue" evidence="7">
    <location>
        <position position="271"/>
    </location>
</feature>
<dbReference type="InterPro" id="IPR051679">
    <property type="entry name" value="DASS-Related_Transporters"/>
</dbReference>
<evidence type="ECO:0000256" key="5">
    <source>
        <dbReference type="SAM" id="Phobius"/>
    </source>
</evidence>
<dbReference type="EMBL" id="BART01028731">
    <property type="protein sequence ID" value="GAG92595.1"/>
    <property type="molecule type" value="Genomic_DNA"/>
</dbReference>
<proteinExistence type="predicted"/>
<accession>X1BC43</accession>
<name>X1BC43_9ZZZZ</name>
<feature type="transmembrane region" description="Helical" evidence="5">
    <location>
        <begin position="213"/>
        <end position="231"/>
    </location>
</feature>
<dbReference type="GO" id="GO:0008324">
    <property type="term" value="F:monoatomic cation transmembrane transporter activity"/>
    <property type="evidence" value="ECO:0007669"/>
    <property type="project" value="InterPro"/>
</dbReference>
<comment type="caution">
    <text evidence="7">The sequence shown here is derived from an EMBL/GenBank/DDBJ whole genome shotgun (WGS) entry which is preliminary data.</text>
</comment>
<organism evidence="7">
    <name type="scientific">marine sediment metagenome</name>
    <dbReference type="NCBI Taxonomy" id="412755"/>
    <lineage>
        <taxon>unclassified sequences</taxon>
        <taxon>metagenomes</taxon>
        <taxon>ecological metagenomes</taxon>
    </lineage>
</organism>
<dbReference type="GO" id="GO:0005886">
    <property type="term" value="C:plasma membrane"/>
    <property type="evidence" value="ECO:0007669"/>
    <property type="project" value="TreeGrafter"/>
</dbReference>
<feature type="non-terminal residue" evidence="7">
    <location>
        <position position="1"/>
    </location>
</feature>
<dbReference type="InterPro" id="IPR006037">
    <property type="entry name" value="RCK_C"/>
</dbReference>
<keyword evidence="3 5" id="KW-1133">Transmembrane helix</keyword>
<evidence type="ECO:0000256" key="2">
    <source>
        <dbReference type="ARBA" id="ARBA00022692"/>
    </source>
</evidence>